<dbReference type="OrthoDB" id="1274115at2759"/>
<gene>
    <name evidence="3" type="ORF">DAEQUDRAFT_769956</name>
</gene>
<dbReference type="SUPFAM" id="SSF51735">
    <property type="entry name" value="NAD(P)-binding Rossmann-fold domains"/>
    <property type="match status" value="2"/>
</dbReference>
<keyword evidence="2" id="KW-0560">Oxidoreductase</keyword>
<organism evidence="3 4">
    <name type="scientific">Daedalea quercina L-15889</name>
    <dbReference type="NCBI Taxonomy" id="1314783"/>
    <lineage>
        <taxon>Eukaryota</taxon>
        <taxon>Fungi</taxon>
        <taxon>Dikarya</taxon>
        <taxon>Basidiomycota</taxon>
        <taxon>Agaricomycotina</taxon>
        <taxon>Agaricomycetes</taxon>
        <taxon>Polyporales</taxon>
        <taxon>Fomitopsis</taxon>
    </lineage>
</organism>
<dbReference type="Proteomes" id="UP000076727">
    <property type="component" value="Unassembled WGS sequence"/>
</dbReference>
<evidence type="ECO:0000313" key="3">
    <source>
        <dbReference type="EMBL" id="KZT64160.1"/>
    </source>
</evidence>
<evidence type="ECO:0000256" key="1">
    <source>
        <dbReference type="ARBA" id="ARBA00006484"/>
    </source>
</evidence>
<sequence length="299" mass="32931">MIGSRSVWQADISTAVHSFSETLAAEVGQFGIHVLLVAPGSFLTTQEKQKYTQNIHVAGYDGFRELVAKVLDEFWVPARSDPAKAMEIPTDIVRCEGKAEDMELPQMLLLGPATFIQVRVLAEKLVENASKWEGIGRDLDLILTSKTEREYYHVGALLDWASSELGKCLVASVLNRGDYAIATIRREGAPDELAATEDQKARLRVILLDVAESEENIRKAVNEVCVIWGRIDVLLGSSCLATKAAIHAISESLAAEVAQFGIRVVLAVPGGFRTSQLDTPYVMKRHVTDYDGYREEALQ</sequence>
<evidence type="ECO:0000256" key="2">
    <source>
        <dbReference type="ARBA" id="ARBA00023002"/>
    </source>
</evidence>
<evidence type="ECO:0000313" key="4">
    <source>
        <dbReference type="Proteomes" id="UP000076727"/>
    </source>
</evidence>
<dbReference type="PANTHER" id="PTHR43976:SF16">
    <property type="entry name" value="SHORT-CHAIN DEHYDROGENASE_REDUCTASE FAMILY PROTEIN"/>
    <property type="match status" value="1"/>
</dbReference>
<dbReference type="EMBL" id="KV429139">
    <property type="protein sequence ID" value="KZT64160.1"/>
    <property type="molecule type" value="Genomic_DNA"/>
</dbReference>
<dbReference type="Gene3D" id="3.40.50.720">
    <property type="entry name" value="NAD(P)-binding Rossmann-like Domain"/>
    <property type="match status" value="3"/>
</dbReference>
<dbReference type="PANTHER" id="PTHR43976">
    <property type="entry name" value="SHORT CHAIN DEHYDROGENASE"/>
    <property type="match status" value="1"/>
</dbReference>
<evidence type="ECO:0008006" key="5">
    <source>
        <dbReference type="Google" id="ProtNLM"/>
    </source>
</evidence>
<comment type="similarity">
    <text evidence="1">Belongs to the short-chain dehydrogenases/reductases (SDR) family.</text>
</comment>
<accession>A0A165LAC4</accession>
<protein>
    <recommendedName>
        <fullName evidence="5">NAD(P)-binding protein</fullName>
    </recommendedName>
</protein>
<reference evidence="3 4" key="1">
    <citation type="journal article" date="2016" name="Mol. Biol. Evol.">
        <title>Comparative Genomics of Early-Diverging Mushroom-Forming Fungi Provides Insights into the Origins of Lignocellulose Decay Capabilities.</title>
        <authorList>
            <person name="Nagy L.G."/>
            <person name="Riley R."/>
            <person name="Tritt A."/>
            <person name="Adam C."/>
            <person name="Daum C."/>
            <person name="Floudas D."/>
            <person name="Sun H."/>
            <person name="Yadav J.S."/>
            <person name="Pangilinan J."/>
            <person name="Larsson K.H."/>
            <person name="Matsuura K."/>
            <person name="Barry K."/>
            <person name="Labutti K."/>
            <person name="Kuo R."/>
            <person name="Ohm R.A."/>
            <person name="Bhattacharya S.S."/>
            <person name="Shirouzu T."/>
            <person name="Yoshinaga Y."/>
            <person name="Martin F.M."/>
            <person name="Grigoriev I.V."/>
            <person name="Hibbett D.S."/>
        </authorList>
    </citation>
    <scope>NUCLEOTIDE SEQUENCE [LARGE SCALE GENOMIC DNA]</scope>
    <source>
        <strain evidence="3 4">L-15889</strain>
    </source>
</reference>
<dbReference type="InterPro" id="IPR051911">
    <property type="entry name" value="SDR_oxidoreductase"/>
</dbReference>
<dbReference type="AlphaFoldDB" id="A0A165LAC4"/>
<dbReference type="GO" id="GO:0016491">
    <property type="term" value="F:oxidoreductase activity"/>
    <property type="evidence" value="ECO:0007669"/>
    <property type="project" value="UniProtKB-KW"/>
</dbReference>
<dbReference type="InterPro" id="IPR036291">
    <property type="entry name" value="NAD(P)-bd_dom_sf"/>
</dbReference>
<proteinExistence type="inferred from homology"/>
<dbReference type="STRING" id="1314783.A0A165LAC4"/>
<name>A0A165LAC4_9APHY</name>
<keyword evidence="4" id="KW-1185">Reference proteome</keyword>